<name>A0AAV5P018_9VIBR</name>
<proteinExistence type="predicted"/>
<dbReference type="Proteomes" id="UP001156690">
    <property type="component" value="Unassembled WGS sequence"/>
</dbReference>
<sequence length="99" mass="11119">MSSTFSNYVSQNGALNTDSNMQRSELIQQDLTVGCTSVSEMQAIMGIAQTIIHHKEDLVSHVYDYCSHKLAFSFSKGVLVLKERGTKRNNTFHFEDITS</sequence>
<reference evidence="2" key="1">
    <citation type="journal article" date="2019" name="Int. J. Syst. Evol. Microbiol.">
        <title>The Global Catalogue of Microorganisms (GCM) 10K type strain sequencing project: providing services to taxonomists for standard genome sequencing and annotation.</title>
        <authorList>
            <consortium name="The Broad Institute Genomics Platform"/>
            <consortium name="The Broad Institute Genome Sequencing Center for Infectious Disease"/>
            <person name="Wu L."/>
            <person name="Ma J."/>
        </authorList>
    </citation>
    <scope>NUCLEOTIDE SEQUENCE [LARGE SCALE GENOMIC DNA]</scope>
    <source>
        <strain evidence="2">NBRC 15640</strain>
    </source>
</reference>
<dbReference type="RefSeq" id="WP_126608457.1">
    <property type="nucleotide sequence ID" value="NZ_AP025145.1"/>
</dbReference>
<evidence type="ECO:0000313" key="2">
    <source>
        <dbReference type="Proteomes" id="UP001156690"/>
    </source>
</evidence>
<evidence type="ECO:0000313" key="1">
    <source>
        <dbReference type="EMBL" id="GLQ76296.1"/>
    </source>
</evidence>
<comment type="caution">
    <text evidence="1">The sequence shown here is derived from an EMBL/GenBank/DDBJ whole genome shotgun (WGS) entry which is preliminary data.</text>
</comment>
<dbReference type="EMBL" id="BSNX01000075">
    <property type="protein sequence ID" value="GLQ76296.1"/>
    <property type="molecule type" value="Genomic_DNA"/>
</dbReference>
<organism evidence="1 2">
    <name type="scientific">Vibrio penaeicida</name>
    <dbReference type="NCBI Taxonomy" id="104609"/>
    <lineage>
        <taxon>Bacteria</taxon>
        <taxon>Pseudomonadati</taxon>
        <taxon>Pseudomonadota</taxon>
        <taxon>Gammaproteobacteria</taxon>
        <taxon>Vibrionales</taxon>
        <taxon>Vibrionaceae</taxon>
        <taxon>Vibrio</taxon>
    </lineage>
</organism>
<accession>A0AAV5P018</accession>
<protein>
    <submittedName>
        <fullName evidence="1">Uncharacterized protein</fullName>
    </submittedName>
</protein>
<gene>
    <name evidence="1" type="ORF">GCM10007932_56590</name>
</gene>
<dbReference type="AlphaFoldDB" id="A0AAV5P018"/>
<keyword evidence="2" id="KW-1185">Reference proteome</keyword>